<protein>
    <submittedName>
        <fullName evidence="1">Uncharacterized protein</fullName>
    </submittedName>
</protein>
<organism evidence="1 2">
    <name type="scientific">Austropuccinia psidii MF-1</name>
    <dbReference type="NCBI Taxonomy" id="1389203"/>
    <lineage>
        <taxon>Eukaryota</taxon>
        <taxon>Fungi</taxon>
        <taxon>Dikarya</taxon>
        <taxon>Basidiomycota</taxon>
        <taxon>Pucciniomycotina</taxon>
        <taxon>Pucciniomycetes</taxon>
        <taxon>Pucciniales</taxon>
        <taxon>Sphaerophragmiaceae</taxon>
        <taxon>Austropuccinia</taxon>
    </lineage>
</organism>
<evidence type="ECO:0000313" key="2">
    <source>
        <dbReference type="Proteomes" id="UP000765509"/>
    </source>
</evidence>
<proteinExistence type="predicted"/>
<sequence>MGDAIREQSDDEEDPREEFLVEYEEETQIEIQDIQLEVGSSQYDENKNWFKHAQDSQTFLVTPTKVIVNNHFLHLEKQLLATKAKKFKSASRKMTSIHTIIKEIIIPYRKGNTRLKPEFVVLDDAHIQGFLLRTDCQRMYGIDICNCKNRHITIGTNKEKKFIDIYQMSTHDPPEELLNEFRVGQFSTSLTNKQELSLLKMQRKDRPAFSIGEEPLEKIRDHDIESYLDV</sequence>
<dbReference type="EMBL" id="AVOT02031680">
    <property type="protein sequence ID" value="MBW0525270.1"/>
    <property type="molecule type" value="Genomic_DNA"/>
</dbReference>
<accession>A0A9Q3ELH2</accession>
<keyword evidence="2" id="KW-1185">Reference proteome</keyword>
<dbReference type="Proteomes" id="UP000765509">
    <property type="component" value="Unassembled WGS sequence"/>
</dbReference>
<reference evidence="1" key="1">
    <citation type="submission" date="2021-03" db="EMBL/GenBank/DDBJ databases">
        <title>Draft genome sequence of rust myrtle Austropuccinia psidii MF-1, a brazilian biotype.</title>
        <authorList>
            <person name="Quecine M.C."/>
            <person name="Pachon D.M.R."/>
            <person name="Bonatelli M.L."/>
            <person name="Correr F.H."/>
            <person name="Franceschini L.M."/>
            <person name="Leite T.F."/>
            <person name="Margarido G.R.A."/>
            <person name="Almeida C.A."/>
            <person name="Ferrarezi J.A."/>
            <person name="Labate C.A."/>
        </authorList>
    </citation>
    <scope>NUCLEOTIDE SEQUENCE</scope>
    <source>
        <strain evidence="1">MF-1</strain>
    </source>
</reference>
<comment type="caution">
    <text evidence="1">The sequence shown here is derived from an EMBL/GenBank/DDBJ whole genome shotgun (WGS) entry which is preliminary data.</text>
</comment>
<gene>
    <name evidence="1" type="ORF">O181_064985</name>
</gene>
<dbReference type="AlphaFoldDB" id="A0A9Q3ELH2"/>
<evidence type="ECO:0000313" key="1">
    <source>
        <dbReference type="EMBL" id="MBW0525270.1"/>
    </source>
</evidence>
<name>A0A9Q3ELH2_9BASI</name>